<feature type="signal peptide" evidence="3">
    <location>
        <begin position="1"/>
        <end position="33"/>
    </location>
</feature>
<dbReference type="GO" id="GO:0015679">
    <property type="term" value="P:plasma membrane copper ion transport"/>
    <property type="evidence" value="ECO:0007669"/>
    <property type="project" value="TreeGrafter"/>
</dbReference>
<dbReference type="GO" id="GO:0022857">
    <property type="term" value="F:transmembrane transporter activity"/>
    <property type="evidence" value="ECO:0007669"/>
    <property type="project" value="InterPro"/>
</dbReference>
<dbReference type="GO" id="GO:0030313">
    <property type="term" value="C:cell envelope"/>
    <property type="evidence" value="ECO:0007669"/>
    <property type="project" value="TreeGrafter"/>
</dbReference>
<keyword evidence="6" id="KW-1185">Reference proteome</keyword>
<feature type="chain" id="PRO_5037551358" evidence="3">
    <location>
        <begin position="34"/>
        <end position="408"/>
    </location>
</feature>
<dbReference type="Gene3D" id="2.40.50.100">
    <property type="match status" value="1"/>
</dbReference>
<dbReference type="SUPFAM" id="SSF111369">
    <property type="entry name" value="HlyD-like secretion proteins"/>
    <property type="match status" value="1"/>
</dbReference>
<comment type="similarity">
    <text evidence="1">Belongs to the membrane fusion protein (MFP) (TC 8.A.1) family.</text>
</comment>
<dbReference type="NCBIfam" id="TIGR01730">
    <property type="entry name" value="RND_mfp"/>
    <property type="match status" value="1"/>
</dbReference>
<evidence type="ECO:0000259" key="4">
    <source>
        <dbReference type="Pfam" id="PF25919"/>
    </source>
</evidence>
<keyword evidence="3" id="KW-0732">Signal</keyword>
<keyword evidence="2" id="KW-0813">Transport</keyword>
<dbReference type="EMBL" id="JAFMYU010000016">
    <property type="protein sequence ID" value="MBO0933051.1"/>
    <property type="molecule type" value="Genomic_DNA"/>
</dbReference>
<accession>A0A939GAG5</accession>
<dbReference type="InterPro" id="IPR058790">
    <property type="entry name" value="BSH_CusB"/>
</dbReference>
<dbReference type="AlphaFoldDB" id="A0A939GAG5"/>
<comment type="caution">
    <text evidence="5">The sequence shown here is derived from an EMBL/GenBank/DDBJ whole genome shotgun (WGS) entry which is preliminary data.</text>
</comment>
<reference evidence="5 6" key="1">
    <citation type="submission" date="2021-03" db="EMBL/GenBank/DDBJ databases">
        <title>Fibrella sp. HMF5036 genome sequencing and assembly.</title>
        <authorList>
            <person name="Kang H."/>
            <person name="Kim H."/>
            <person name="Bae S."/>
            <person name="Joh K."/>
        </authorList>
    </citation>
    <scope>NUCLEOTIDE SEQUENCE [LARGE SCALE GENOMIC DNA]</scope>
    <source>
        <strain evidence="5 6">HMF5036</strain>
    </source>
</reference>
<evidence type="ECO:0000256" key="1">
    <source>
        <dbReference type="ARBA" id="ARBA00009477"/>
    </source>
</evidence>
<dbReference type="PANTHER" id="PTHR30097">
    <property type="entry name" value="CATION EFFLUX SYSTEM PROTEIN CUSB"/>
    <property type="match status" value="1"/>
</dbReference>
<gene>
    <name evidence="5" type="ORF">J2I48_18725</name>
</gene>
<dbReference type="Proteomes" id="UP000664795">
    <property type="component" value="Unassembled WGS sequence"/>
</dbReference>
<protein>
    <submittedName>
        <fullName evidence="5">Efflux RND transporter periplasmic adaptor subunit</fullName>
    </submittedName>
</protein>
<dbReference type="PANTHER" id="PTHR30097:SF4">
    <property type="entry name" value="SLR6042 PROTEIN"/>
    <property type="match status" value="1"/>
</dbReference>
<name>A0A939GAG5_9BACT</name>
<evidence type="ECO:0000256" key="2">
    <source>
        <dbReference type="ARBA" id="ARBA00022448"/>
    </source>
</evidence>
<evidence type="ECO:0000313" key="6">
    <source>
        <dbReference type="Proteomes" id="UP000664795"/>
    </source>
</evidence>
<dbReference type="InterPro" id="IPR006143">
    <property type="entry name" value="RND_pump_MFP"/>
</dbReference>
<proteinExistence type="inferred from homology"/>
<dbReference type="GO" id="GO:0016020">
    <property type="term" value="C:membrane"/>
    <property type="evidence" value="ECO:0007669"/>
    <property type="project" value="InterPro"/>
</dbReference>
<dbReference type="Gene3D" id="1.10.287.470">
    <property type="entry name" value="Helix hairpin bin"/>
    <property type="match status" value="1"/>
</dbReference>
<dbReference type="Pfam" id="PF25919">
    <property type="entry name" value="BSH_CusB"/>
    <property type="match status" value="1"/>
</dbReference>
<dbReference type="InterPro" id="IPR051909">
    <property type="entry name" value="MFP_Cation_Efflux"/>
</dbReference>
<evidence type="ECO:0000313" key="5">
    <source>
        <dbReference type="EMBL" id="MBO0933051.1"/>
    </source>
</evidence>
<dbReference type="RefSeq" id="WP_207337015.1">
    <property type="nucleotide sequence ID" value="NZ_JAFMYU010000016.1"/>
</dbReference>
<dbReference type="GO" id="GO:0060003">
    <property type="term" value="P:copper ion export"/>
    <property type="evidence" value="ECO:0007669"/>
    <property type="project" value="TreeGrafter"/>
</dbReference>
<feature type="domain" description="CusB-like barrel-sandwich hybrid" evidence="4">
    <location>
        <begin position="102"/>
        <end position="243"/>
    </location>
</feature>
<sequence length="408" mass="44599">MNVSQIIRCKAVSQPVVCLLCIGFLIFSSCSSAKKAEPADEGAAQKDTTEAISKDGIVRVSLTQAQYTVADIKLGQPTNRSLNTILKANGQIDVPAANLVSVSVPFGGYIRYITLEPGQRIRKGQTLVTLENPDYIQLQQDYLDTKAKLDYADLDYARQEELSRENVSALKVFQQTRSNRQSLQAQLAADAQRLAILRINPATLTPARMTRTITVPSPTSGYITNVPVNKGKYVNPADVLVEITNMDDLHVRLNIFEKDIGQIRLGQPVRFGIGNDAAPIHKGEIFLIGKSLATDRTIPVLAHPDELKPIFIPGGYISAQIDVKTQSLPTLPESAVVGFGGKNYIYVLESKSGQPVTYQFRQMEVRTGVRENGFIAVSLSADIDPVKTPIVLIGGYSLLSKLNNSEEE</sequence>
<dbReference type="Gene3D" id="2.40.30.170">
    <property type="match status" value="1"/>
</dbReference>
<evidence type="ECO:0000256" key="3">
    <source>
        <dbReference type="SAM" id="SignalP"/>
    </source>
</evidence>
<organism evidence="5 6">
    <name type="scientific">Fibrella aquatilis</name>
    <dbReference type="NCBI Taxonomy" id="2817059"/>
    <lineage>
        <taxon>Bacteria</taxon>
        <taxon>Pseudomonadati</taxon>
        <taxon>Bacteroidota</taxon>
        <taxon>Cytophagia</taxon>
        <taxon>Cytophagales</taxon>
        <taxon>Spirosomataceae</taxon>
        <taxon>Fibrella</taxon>
    </lineage>
</organism>